<organism evidence="3 4">
    <name type="scientific">Salinispira pacifica</name>
    <dbReference type="NCBI Taxonomy" id="1307761"/>
    <lineage>
        <taxon>Bacteria</taxon>
        <taxon>Pseudomonadati</taxon>
        <taxon>Spirochaetota</taxon>
        <taxon>Spirochaetia</taxon>
        <taxon>Spirochaetales</taxon>
        <taxon>Spirochaetaceae</taxon>
        <taxon>Salinispira</taxon>
    </lineage>
</organism>
<feature type="domain" description="N-acetyltransferase" evidence="2">
    <location>
        <begin position="21"/>
        <end position="159"/>
    </location>
</feature>
<reference evidence="3 4" key="1">
    <citation type="journal article" date="2015" name="Stand. Genomic Sci.">
        <title>Complete genome sequence and description of Salinispira pacifica gen. nov., sp. nov., a novel spirochaete isolated form a hypersaline microbial mat.</title>
        <authorList>
            <person name="Ben Hania W."/>
            <person name="Joseph M."/>
            <person name="Schumann P."/>
            <person name="Bunk B."/>
            <person name="Fiebig A."/>
            <person name="Sproer C."/>
            <person name="Klenk H.P."/>
            <person name="Fardeau M.L."/>
            <person name="Spring S."/>
        </authorList>
    </citation>
    <scope>NUCLEOTIDE SEQUENCE [LARGE SCALE GENOMIC DNA]</scope>
    <source>
        <strain evidence="3 4">L21-RPul-D2</strain>
    </source>
</reference>
<dbReference type="CDD" id="cd04301">
    <property type="entry name" value="NAT_SF"/>
    <property type="match status" value="1"/>
</dbReference>
<feature type="transmembrane region" description="Helical" evidence="1">
    <location>
        <begin position="188"/>
        <end position="207"/>
    </location>
</feature>
<dbReference type="Gene3D" id="3.40.630.30">
    <property type="match status" value="1"/>
</dbReference>
<feature type="transmembrane region" description="Helical" evidence="1">
    <location>
        <begin position="219"/>
        <end position="237"/>
    </location>
</feature>
<dbReference type="Pfam" id="PF00583">
    <property type="entry name" value="Acetyltransf_1"/>
    <property type="match status" value="1"/>
</dbReference>
<feature type="transmembrane region" description="Helical" evidence="1">
    <location>
        <begin position="257"/>
        <end position="274"/>
    </location>
</feature>
<keyword evidence="1" id="KW-0812">Transmembrane</keyword>
<keyword evidence="1" id="KW-1133">Transmembrane helix</keyword>
<dbReference type="Proteomes" id="UP000018680">
    <property type="component" value="Chromosome"/>
</dbReference>
<dbReference type="HOGENOM" id="CLU_780297_0_0_12"/>
<keyword evidence="1" id="KW-0472">Membrane</keyword>
<dbReference type="SUPFAM" id="SSF55729">
    <property type="entry name" value="Acyl-CoA N-acyltransferases (Nat)"/>
    <property type="match status" value="1"/>
</dbReference>
<dbReference type="EMBL" id="CP006939">
    <property type="protein sequence ID" value="AHC16666.1"/>
    <property type="molecule type" value="Genomic_DNA"/>
</dbReference>
<accession>V5WNP8</accession>
<feature type="transmembrane region" description="Helical" evidence="1">
    <location>
        <begin position="354"/>
        <end position="371"/>
    </location>
</feature>
<proteinExistence type="predicted"/>
<sequence length="372" mass="41002">MLPAAGDPYYISDRGTDMDFIMISTMDESKAVAALARNVFGPGSGLIVPSKPKWGIYARNDAGKMVGGVILKRIGKKAGMIDFIFVDAAGRGQGLGPELLRRGLDELVSAGCEDQLALIRDDNTPSWNMFARQGFTIPSWFRGVYPYSLFGFVYLFFLTFANTGYSLWLRSDMVNVSSDAIDEQTEHGSGPLGGILLSLLIAMIAAVGVGRFGQAGWEWFISAAGLIIGTVLLRIVFSFPFARAYGKLRFQNAHGGGPWSVGLGLLGAWWPHFGMWVPRQKIWHFSRFKGFEGRAALAAWMATLTVYAATYLVPWPGIAQGLRELFTPVLIYQALPFIPFEGMDGYRVFKWSRGWYAVGLVATIVLIALRFF</sequence>
<dbReference type="GO" id="GO:0016747">
    <property type="term" value="F:acyltransferase activity, transferring groups other than amino-acyl groups"/>
    <property type="evidence" value="ECO:0007669"/>
    <property type="project" value="InterPro"/>
</dbReference>
<dbReference type="STRING" id="1307761.L21SP2_3328"/>
<feature type="transmembrane region" description="Helical" evidence="1">
    <location>
        <begin position="295"/>
        <end position="313"/>
    </location>
</feature>
<feature type="transmembrane region" description="Helical" evidence="1">
    <location>
        <begin position="147"/>
        <end position="168"/>
    </location>
</feature>
<dbReference type="eggNOG" id="COG0456">
    <property type="taxonomic scope" value="Bacteria"/>
</dbReference>
<gene>
    <name evidence="3" type="ORF">L21SP2_3328</name>
</gene>
<protein>
    <recommendedName>
        <fullName evidence="2">N-acetyltransferase domain-containing protein</fullName>
    </recommendedName>
</protein>
<evidence type="ECO:0000259" key="2">
    <source>
        <dbReference type="PROSITE" id="PS51186"/>
    </source>
</evidence>
<dbReference type="PROSITE" id="PS51186">
    <property type="entry name" value="GNAT"/>
    <property type="match status" value="1"/>
</dbReference>
<keyword evidence="4" id="KW-1185">Reference proteome</keyword>
<name>V5WNP8_9SPIO</name>
<evidence type="ECO:0000313" key="4">
    <source>
        <dbReference type="Proteomes" id="UP000018680"/>
    </source>
</evidence>
<evidence type="ECO:0000313" key="3">
    <source>
        <dbReference type="EMBL" id="AHC16666.1"/>
    </source>
</evidence>
<dbReference type="InterPro" id="IPR000182">
    <property type="entry name" value="GNAT_dom"/>
</dbReference>
<dbReference type="OrthoDB" id="370230at2"/>
<evidence type="ECO:0000256" key="1">
    <source>
        <dbReference type="SAM" id="Phobius"/>
    </source>
</evidence>
<dbReference type="AlphaFoldDB" id="V5WNP8"/>
<dbReference type="KEGG" id="slr:L21SP2_3328"/>
<dbReference type="InterPro" id="IPR016181">
    <property type="entry name" value="Acyl_CoA_acyltransferase"/>
</dbReference>